<dbReference type="InterPro" id="IPR010982">
    <property type="entry name" value="Lambda_DNA-bd_dom_sf"/>
</dbReference>
<feature type="domain" description="HTH cro/C1-type" evidence="1">
    <location>
        <begin position="8"/>
        <end position="39"/>
    </location>
</feature>
<dbReference type="SUPFAM" id="SSF47413">
    <property type="entry name" value="lambda repressor-like DNA-binding domains"/>
    <property type="match status" value="1"/>
</dbReference>
<dbReference type="Gene3D" id="1.10.260.40">
    <property type="entry name" value="lambda repressor-like DNA-binding domains"/>
    <property type="match status" value="1"/>
</dbReference>
<dbReference type="EMBL" id="JACCCW010000002">
    <property type="protein sequence ID" value="NYF79816.1"/>
    <property type="molecule type" value="Genomic_DNA"/>
</dbReference>
<sequence>MTKFGSDLATARRKRGLTVISVAERMGVSKNTYLRAEKGDPGVGLGVYAMALFVLGFGDPLRSLIDVSRDDVGLLLDEERLPKRVRMKKARVHSERAAVRKAI</sequence>
<protein>
    <submittedName>
        <fullName evidence="2">Transcriptional regulator with XRE-family HTH domain</fullName>
    </submittedName>
</protein>
<comment type="caution">
    <text evidence="2">The sequence shown here is derived from an EMBL/GenBank/DDBJ whole genome shotgun (WGS) entry which is preliminary data.</text>
</comment>
<proteinExistence type="predicted"/>
<dbReference type="Proteomes" id="UP000589520">
    <property type="component" value="Unassembled WGS sequence"/>
</dbReference>
<dbReference type="AlphaFoldDB" id="A0A7Y9PH88"/>
<evidence type="ECO:0000259" key="1">
    <source>
        <dbReference type="PROSITE" id="PS50943"/>
    </source>
</evidence>
<keyword evidence="3" id="KW-1185">Reference proteome</keyword>
<dbReference type="CDD" id="cd00093">
    <property type="entry name" value="HTH_XRE"/>
    <property type="match status" value="1"/>
</dbReference>
<evidence type="ECO:0000313" key="2">
    <source>
        <dbReference type="EMBL" id="NYF79816.1"/>
    </source>
</evidence>
<name>A0A7Y9PH88_9BACT</name>
<dbReference type="GO" id="GO:0003677">
    <property type="term" value="F:DNA binding"/>
    <property type="evidence" value="ECO:0007669"/>
    <property type="project" value="InterPro"/>
</dbReference>
<evidence type="ECO:0000313" key="3">
    <source>
        <dbReference type="Proteomes" id="UP000589520"/>
    </source>
</evidence>
<reference evidence="2 3" key="1">
    <citation type="submission" date="2020-07" db="EMBL/GenBank/DDBJ databases">
        <title>Genomic Encyclopedia of Type Strains, Phase IV (KMG-V): Genome sequencing to study the core and pangenomes of soil and plant-associated prokaryotes.</title>
        <authorList>
            <person name="Whitman W."/>
        </authorList>
    </citation>
    <scope>NUCLEOTIDE SEQUENCE [LARGE SCALE GENOMIC DNA]</scope>
    <source>
        <strain evidence="2 3">X4EP2</strain>
    </source>
</reference>
<dbReference type="PROSITE" id="PS50943">
    <property type="entry name" value="HTH_CROC1"/>
    <property type="match status" value="1"/>
</dbReference>
<organism evidence="2 3">
    <name type="scientific">Granulicella arctica</name>
    <dbReference type="NCBI Taxonomy" id="940613"/>
    <lineage>
        <taxon>Bacteria</taxon>
        <taxon>Pseudomonadati</taxon>
        <taxon>Acidobacteriota</taxon>
        <taxon>Terriglobia</taxon>
        <taxon>Terriglobales</taxon>
        <taxon>Acidobacteriaceae</taxon>
        <taxon>Granulicella</taxon>
    </lineage>
</organism>
<dbReference type="Pfam" id="PF13560">
    <property type="entry name" value="HTH_31"/>
    <property type="match status" value="1"/>
</dbReference>
<dbReference type="InterPro" id="IPR001387">
    <property type="entry name" value="Cro/C1-type_HTH"/>
</dbReference>
<gene>
    <name evidence="2" type="ORF">HDF17_002136</name>
</gene>
<accession>A0A7Y9PH88</accession>
<dbReference type="RefSeq" id="WP_218892145.1">
    <property type="nucleotide sequence ID" value="NZ_JACCCW010000002.1"/>
</dbReference>